<dbReference type="AlphaFoldDB" id="A0A7C3Z2H8"/>
<dbReference type="GO" id="GO:0000049">
    <property type="term" value="F:tRNA binding"/>
    <property type="evidence" value="ECO:0007669"/>
    <property type="project" value="UniProtKB-UniRule"/>
</dbReference>
<dbReference type="Pfam" id="PF00281">
    <property type="entry name" value="Ribosomal_L5"/>
    <property type="match status" value="1"/>
</dbReference>
<feature type="domain" description="Large ribosomal subunit protein uL5 N-terminal" evidence="7">
    <location>
        <begin position="30"/>
        <end position="86"/>
    </location>
</feature>
<dbReference type="EMBL" id="DTMQ01000014">
    <property type="protein sequence ID" value="HGE98858.1"/>
    <property type="molecule type" value="Genomic_DNA"/>
</dbReference>
<evidence type="ECO:0000256" key="1">
    <source>
        <dbReference type="ARBA" id="ARBA00008553"/>
    </source>
</evidence>
<dbReference type="GO" id="GO:1990904">
    <property type="term" value="C:ribonucleoprotein complex"/>
    <property type="evidence" value="ECO:0007669"/>
    <property type="project" value="UniProtKB-KW"/>
</dbReference>
<dbReference type="PANTHER" id="PTHR11994">
    <property type="entry name" value="60S RIBOSOMAL PROTEIN L11-RELATED"/>
    <property type="match status" value="1"/>
</dbReference>
<dbReference type="InterPro" id="IPR031309">
    <property type="entry name" value="Ribosomal_uL5_C"/>
</dbReference>
<comment type="function">
    <text evidence="5">This is 1 of the proteins that bind and probably mediate the attachment of the 5S RNA into the large ribosomal subunit, where it forms part of the central protuberance. In the 70S ribosome it contacts protein S13 of the 30S subunit (bridge B1b), connecting the 2 subunits; this bridge is implicated in subunit movement. Contacts the P site tRNA; the 5S rRNA and some of its associated proteins might help stabilize positioning of ribosome-bound tRNAs.</text>
</comment>
<organism evidence="9">
    <name type="scientific">candidate division WOR-3 bacterium</name>
    <dbReference type="NCBI Taxonomy" id="2052148"/>
    <lineage>
        <taxon>Bacteria</taxon>
        <taxon>Bacteria division WOR-3</taxon>
    </lineage>
</organism>
<gene>
    <name evidence="5" type="primary">rplE</name>
    <name evidence="9" type="ORF">ENX07_02135</name>
</gene>
<dbReference type="Gene3D" id="3.30.1440.10">
    <property type="match status" value="1"/>
</dbReference>
<dbReference type="GO" id="GO:0005840">
    <property type="term" value="C:ribosome"/>
    <property type="evidence" value="ECO:0007669"/>
    <property type="project" value="UniProtKB-KW"/>
</dbReference>
<dbReference type="InterPro" id="IPR020929">
    <property type="entry name" value="Ribosomal_uL5_CS"/>
</dbReference>
<dbReference type="SUPFAM" id="SSF55282">
    <property type="entry name" value="RL5-like"/>
    <property type="match status" value="1"/>
</dbReference>
<dbReference type="HAMAP" id="MF_01333_B">
    <property type="entry name" value="Ribosomal_uL5_B"/>
    <property type="match status" value="1"/>
</dbReference>
<proteinExistence type="inferred from homology"/>
<dbReference type="NCBIfam" id="NF000585">
    <property type="entry name" value="PRK00010.1"/>
    <property type="match status" value="1"/>
</dbReference>
<keyword evidence="3 5" id="KW-0687">Ribonucleoprotein</keyword>
<comment type="similarity">
    <text evidence="1 5 6">Belongs to the universal ribosomal protein uL5 family.</text>
</comment>
<name>A0A7C3Z2H8_UNCW3</name>
<keyword evidence="5" id="KW-0820">tRNA-binding</keyword>
<accession>A0A7C3Z2H8</accession>
<evidence type="ECO:0000256" key="2">
    <source>
        <dbReference type="ARBA" id="ARBA00022980"/>
    </source>
</evidence>
<dbReference type="PIRSF" id="PIRSF002161">
    <property type="entry name" value="Ribosomal_L5"/>
    <property type="match status" value="1"/>
</dbReference>
<sequence>MATERYVPRLKEEYYTRIQKNLMAKFGYKNRHQVPRLEKIVINVGAGEAVSDPKILEVIAEDLMTITGQKPIFTRAKGAVSAFKLKKGMPIGVKVTLRRDRMYEFLDRFLNFACPRIRDFRGFSPDSFDGRGNYNLGISEQLIFPELDVAKVKKIFGMDITFVTTAKRDDEARALLEEFGMVFRAPVQKKVR</sequence>
<comment type="subunit">
    <text evidence="5">Part of the 50S ribosomal subunit; part of the 5S rRNA/L5/L18/L25 subcomplex. Contacts the 5S rRNA and the P site tRNA. Forms a bridge to the 30S subunit in the 70S ribosome.</text>
</comment>
<evidence type="ECO:0000256" key="5">
    <source>
        <dbReference type="HAMAP-Rule" id="MF_01333"/>
    </source>
</evidence>
<keyword evidence="5" id="KW-0699">rRNA-binding</keyword>
<evidence type="ECO:0000313" key="9">
    <source>
        <dbReference type="EMBL" id="HGE98858.1"/>
    </source>
</evidence>
<dbReference type="GO" id="GO:0006412">
    <property type="term" value="P:translation"/>
    <property type="evidence" value="ECO:0007669"/>
    <property type="project" value="UniProtKB-UniRule"/>
</dbReference>
<evidence type="ECO:0000256" key="6">
    <source>
        <dbReference type="RuleBase" id="RU003930"/>
    </source>
</evidence>
<dbReference type="Pfam" id="PF00673">
    <property type="entry name" value="Ribosomal_L5_C"/>
    <property type="match status" value="1"/>
</dbReference>
<dbReference type="InterPro" id="IPR031310">
    <property type="entry name" value="Ribosomal_uL5_N"/>
</dbReference>
<dbReference type="InterPro" id="IPR020930">
    <property type="entry name" value="Ribosomal_uL5_bac-type"/>
</dbReference>
<dbReference type="PROSITE" id="PS00358">
    <property type="entry name" value="RIBOSOMAL_L5"/>
    <property type="match status" value="1"/>
</dbReference>
<keyword evidence="5" id="KW-0694">RNA-binding</keyword>
<protein>
    <recommendedName>
        <fullName evidence="4 5">Large ribosomal subunit protein uL5</fullName>
    </recommendedName>
</protein>
<comment type="caution">
    <text evidence="9">The sequence shown here is derived from an EMBL/GenBank/DDBJ whole genome shotgun (WGS) entry which is preliminary data.</text>
</comment>
<evidence type="ECO:0000259" key="7">
    <source>
        <dbReference type="Pfam" id="PF00281"/>
    </source>
</evidence>
<reference evidence="9" key="1">
    <citation type="journal article" date="2020" name="mSystems">
        <title>Genome- and Community-Level Interaction Insights into Carbon Utilization and Element Cycling Functions of Hydrothermarchaeota in Hydrothermal Sediment.</title>
        <authorList>
            <person name="Zhou Z."/>
            <person name="Liu Y."/>
            <person name="Xu W."/>
            <person name="Pan J."/>
            <person name="Luo Z.H."/>
            <person name="Li M."/>
        </authorList>
    </citation>
    <scope>NUCLEOTIDE SEQUENCE [LARGE SCALE GENOMIC DNA]</scope>
    <source>
        <strain evidence="9">SpSt-906</strain>
    </source>
</reference>
<dbReference type="InterPro" id="IPR022803">
    <property type="entry name" value="Ribosomal_uL5_dom_sf"/>
</dbReference>
<dbReference type="GO" id="GO:0019843">
    <property type="term" value="F:rRNA binding"/>
    <property type="evidence" value="ECO:0007669"/>
    <property type="project" value="UniProtKB-UniRule"/>
</dbReference>
<evidence type="ECO:0000256" key="3">
    <source>
        <dbReference type="ARBA" id="ARBA00023274"/>
    </source>
</evidence>
<dbReference type="InterPro" id="IPR002132">
    <property type="entry name" value="Ribosomal_uL5"/>
</dbReference>
<evidence type="ECO:0000256" key="4">
    <source>
        <dbReference type="ARBA" id="ARBA00035245"/>
    </source>
</evidence>
<evidence type="ECO:0000259" key="8">
    <source>
        <dbReference type="Pfam" id="PF00673"/>
    </source>
</evidence>
<dbReference type="GO" id="GO:0003735">
    <property type="term" value="F:structural constituent of ribosome"/>
    <property type="evidence" value="ECO:0007669"/>
    <property type="project" value="InterPro"/>
</dbReference>
<feature type="domain" description="Large ribosomal subunit protein uL5 C-terminal" evidence="8">
    <location>
        <begin position="90"/>
        <end position="183"/>
    </location>
</feature>
<keyword evidence="2 5" id="KW-0689">Ribosomal protein</keyword>
<dbReference type="FunFam" id="3.30.1440.10:FF:000001">
    <property type="entry name" value="50S ribosomal protein L5"/>
    <property type="match status" value="1"/>
</dbReference>